<dbReference type="PROSITE" id="PS50994">
    <property type="entry name" value="INTEGRASE"/>
    <property type="match status" value="1"/>
</dbReference>
<dbReference type="GO" id="GO:0015074">
    <property type="term" value="P:DNA integration"/>
    <property type="evidence" value="ECO:0007669"/>
    <property type="project" value="InterPro"/>
</dbReference>
<dbReference type="SUPFAM" id="SSF53098">
    <property type="entry name" value="Ribonuclease H-like"/>
    <property type="match status" value="1"/>
</dbReference>
<gene>
    <name evidence="3" type="ORF">Tci_031426</name>
</gene>
<evidence type="ECO:0000259" key="2">
    <source>
        <dbReference type="PROSITE" id="PS50994"/>
    </source>
</evidence>
<accession>A0A6L2LCN9</accession>
<dbReference type="InterPro" id="IPR025724">
    <property type="entry name" value="GAG-pre-integrase_dom"/>
</dbReference>
<proteinExistence type="predicted"/>
<name>A0A6L2LCN9_TANCI</name>
<dbReference type="PANTHER" id="PTHR42648:SF32">
    <property type="entry name" value="RIBONUCLEASE H-LIKE DOMAIN, GAG-PRE-INTEGRASE DOMAIN PROTEIN-RELATED"/>
    <property type="match status" value="1"/>
</dbReference>
<comment type="caution">
    <text evidence="3">The sequence shown here is derived from an EMBL/GenBank/DDBJ whole genome shotgun (WGS) entry which is preliminary data.</text>
</comment>
<dbReference type="Pfam" id="PF13976">
    <property type="entry name" value="gag_pre-integrs"/>
    <property type="match status" value="1"/>
</dbReference>
<feature type="region of interest" description="Disordered" evidence="1">
    <location>
        <begin position="1011"/>
        <end position="1033"/>
    </location>
</feature>
<dbReference type="EMBL" id="BKCJ010004173">
    <property type="protein sequence ID" value="GEU59448.1"/>
    <property type="molecule type" value="Genomic_DNA"/>
</dbReference>
<feature type="region of interest" description="Disordered" evidence="1">
    <location>
        <begin position="483"/>
        <end position="508"/>
    </location>
</feature>
<feature type="domain" description="Integrase catalytic" evidence="2">
    <location>
        <begin position="773"/>
        <end position="966"/>
    </location>
</feature>
<evidence type="ECO:0000256" key="1">
    <source>
        <dbReference type="SAM" id="MobiDB-lite"/>
    </source>
</evidence>
<dbReference type="GO" id="GO:0003676">
    <property type="term" value="F:nucleic acid binding"/>
    <property type="evidence" value="ECO:0007669"/>
    <property type="project" value="InterPro"/>
</dbReference>
<feature type="compositionally biased region" description="Polar residues" evidence="1">
    <location>
        <begin position="483"/>
        <end position="497"/>
    </location>
</feature>
<dbReference type="InterPro" id="IPR012337">
    <property type="entry name" value="RNaseH-like_sf"/>
</dbReference>
<dbReference type="Gene3D" id="3.30.420.10">
    <property type="entry name" value="Ribonuclease H-like superfamily/Ribonuclease H"/>
    <property type="match status" value="1"/>
</dbReference>
<dbReference type="InterPro" id="IPR039537">
    <property type="entry name" value="Retrotran_Ty1/copia-like"/>
</dbReference>
<dbReference type="InterPro" id="IPR036397">
    <property type="entry name" value="RNaseH_sf"/>
</dbReference>
<dbReference type="PANTHER" id="PTHR42648">
    <property type="entry name" value="TRANSPOSASE, PUTATIVE-RELATED"/>
    <property type="match status" value="1"/>
</dbReference>
<dbReference type="AlphaFoldDB" id="A0A6L2LCN9"/>
<feature type="compositionally biased region" description="Basic and acidic residues" evidence="1">
    <location>
        <begin position="1016"/>
        <end position="1033"/>
    </location>
</feature>
<sequence length="1171" mass="133780">MEGVVATWLNQSYKKQFEEYIEIKRRLEVNGLNTDVECDPTNVEFENWLASKFYKHKIMDWYTKNALWLYSKIGNDEDVLTYDEFFDLKEENLCECNEIAEIFMIETDIFDFETPLCKEFKEFNHLLHIDLEEYWRGKKENEESSEDAWSNNLPNDEWEHCEETTYIKSNANYNYETYNKVCQMFKNRAVINNNNEVIQANQEWFDEHEPIGDDDDDDDMGDLDDYLILNDAPYYVDERKKDSRKNEQITNSGWSVLAVLFQNRTGFAAEPNRLTYIQKGIVNGDSVSLVASASVECHIPPNTAEQKLARKNELKAKITLMLAIPDEHLLKFHACKDAKSLWEAIKKRFGGNNESKKMNTILKQNYENFAASSQEEDANLKLLRSLPSAWNNIALIMRNKFNLDTLSMDDLYNNMKVYKSKIKSQSSSSLNSQNVAFVSSDNSSGTNETVNTAHIVSAASSKYQASTASYADDVMFSFFSNQSNAPQLDNGPRNQGNRNKDAPTRNAPVDISTTNALVVQDGIDKTGLGYDCQINESDLNDIHVNESKVLNNVFDSRESDGDDNQVNDRFKKGKGYHAVPPSYVGNYMPPRADLSFVGLNNSVFKSKVSKTINSVPKMETNASKTNNEDENVFKPKEVKKIVKPILEKIEFVNGRNTTVENVNKVEKPRKFSQSPRDNEDENVFKPKEVKKIVKPILEKIEFVNGRNTTVENVNKVEKPRKFSQSPRDYQEIDGGVAFGGNAKGRKIIRKGKIRTKKLDLKMCIMLLDESQVMLKVPRNNNMYSFDLKNVVPVGGLTWLFLNATLDESNLWHRRLGHINFKTMNKLVRGNLVRGLPSKLFKNDHTCAACQKRKQHKASCIENQMDHKVKTIRCDNETEIKNRIMNGFCEIKGIRREFSVARTPQQNGVAERKNKTLIEAARTMLTDSKLPTTIWVEAVNTACYVQNRVLVIKPHNKTPYELFLGRKPALSFMRPFGCLVTILNTLDHLGQAGKKIVPGSLYVLLPLLTSNSQGPKSSEDKVAHDAGNKRRERAQKNEFESMFGQDKDANTYRMFTPIIVVGSSYVNHDRHAHTFLVHESTHQSCESCVVAAATVEDSYKYMLNSEESPLQGFAVMPVVLKPKRLKVDKARIRGWNRLPPFQYRLTRSERDDRNVLVSVRNETRILSGILSG</sequence>
<dbReference type="Pfam" id="PF14223">
    <property type="entry name" value="Retrotran_gag_2"/>
    <property type="match status" value="1"/>
</dbReference>
<reference evidence="3" key="1">
    <citation type="journal article" date="2019" name="Sci. Rep.">
        <title>Draft genome of Tanacetum cinerariifolium, the natural source of mosquito coil.</title>
        <authorList>
            <person name="Yamashiro T."/>
            <person name="Shiraishi A."/>
            <person name="Satake H."/>
            <person name="Nakayama K."/>
        </authorList>
    </citation>
    <scope>NUCLEOTIDE SEQUENCE</scope>
</reference>
<evidence type="ECO:0000313" key="3">
    <source>
        <dbReference type="EMBL" id="GEU59448.1"/>
    </source>
</evidence>
<organism evidence="3">
    <name type="scientific">Tanacetum cinerariifolium</name>
    <name type="common">Dalmatian daisy</name>
    <name type="synonym">Chrysanthemum cinerariifolium</name>
    <dbReference type="NCBI Taxonomy" id="118510"/>
    <lineage>
        <taxon>Eukaryota</taxon>
        <taxon>Viridiplantae</taxon>
        <taxon>Streptophyta</taxon>
        <taxon>Embryophyta</taxon>
        <taxon>Tracheophyta</taxon>
        <taxon>Spermatophyta</taxon>
        <taxon>Magnoliopsida</taxon>
        <taxon>eudicotyledons</taxon>
        <taxon>Gunneridae</taxon>
        <taxon>Pentapetalae</taxon>
        <taxon>asterids</taxon>
        <taxon>campanulids</taxon>
        <taxon>Asterales</taxon>
        <taxon>Asteraceae</taxon>
        <taxon>Asteroideae</taxon>
        <taxon>Anthemideae</taxon>
        <taxon>Anthemidinae</taxon>
        <taxon>Tanacetum</taxon>
    </lineage>
</organism>
<protein>
    <submittedName>
        <fullName evidence="3">Ribonuclease H-like domain-containing protein</fullName>
    </submittedName>
</protein>
<dbReference type="InterPro" id="IPR001584">
    <property type="entry name" value="Integrase_cat-core"/>
</dbReference>